<keyword evidence="1" id="KW-0472">Membrane</keyword>
<dbReference type="EMBL" id="LAPV01000056">
    <property type="protein sequence ID" value="KKC34149.1"/>
    <property type="molecule type" value="Genomic_DNA"/>
</dbReference>
<keyword evidence="3" id="KW-1185">Reference proteome</keyword>
<comment type="caution">
    <text evidence="2">The sequence shown here is derived from an EMBL/GenBank/DDBJ whole genome shotgun (WGS) entry which is preliminary data.</text>
</comment>
<evidence type="ECO:0000313" key="2">
    <source>
        <dbReference type="EMBL" id="KKC34149.1"/>
    </source>
</evidence>
<evidence type="ECO:0000313" key="3">
    <source>
        <dbReference type="Proteomes" id="UP000033519"/>
    </source>
</evidence>
<dbReference type="Proteomes" id="UP000033519">
    <property type="component" value="Unassembled WGS sequence"/>
</dbReference>
<reference evidence="2 3" key="1">
    <citation type="submission" date="2015-03" db="EMBL/GenBank/DDBJ databases">
        <authorList>
            <person name="Lepp D."/>
            <person name="Hassan Y.I."/>
            <person name="Li X.-Z."/>
            <person name="Zhou T."/>
        </authorList>
    </citation>
    <scope>NUCLEOTIDE SEQUENCE [LARGE SCALE GENOMIC DNA]</scope>
    <source>
        <strain evidence="2 3">Cr7-05</strain>
    </source>
</reference>
<proteinExistence type="predicted"/>
<feature type="transmembrane region" description="Helical" evidence="1">
    <location>
        <begin position="33"/>
        <end position="53"/>
    </location>
</feature>
<sequence length="117" mass="12493">MSDSNQTEPNGSKADEPLSPEALAMFSKARRSFGISIGILLLGFMAIGFALVYRVMRDRPEPTIVAEVTIPVRAEVVSALVSDGAINVTYMIDGITTLALFDQATGTMTREVVIGAE</sequence>
<dbReference type="RefSeq" id="WP_046169800.1">
    <property type="nucleotide sequence ID" value="NZ_FOMB01000022.1"/>
</dbReference>
<evidence type="ECO:0000256" key="1">
    <source>
        <dbReference type="SAM" id="Phobius"/>
    </source>
</evidence>
<keyword evidence="1" id="KW-0812">Transmembrane</keyword>
<gene>
    <name evidence="2" type="ORF">WH91_04395</name>
</gene>
<organism evidence="2 3">
    <name type="scientific">Devosia psychrophila</name>
    <dbReference type="NCBI Taxonomy" id="728005"/>
    <lineage>
        <taxon>Bacteria</taxon>
        <taxon>Pseudomonadati</taxon>
        <taxon>Pseudomonadota</taxon>
        <taxon>Alphaproteobacteria</taxon>
        <taxon>Hyphomicrobiales</taxon>
        <taxon>Devosiaceae</taxon>
        <taxon>Devosia</taxon>
    </lineage>
</organism>
<accession>A0ABR5E1R4</accession>
<name>A0ABR5E1R4_9HYPH</name>
<keyword evidence="1" id="KW-1133">Transmembrane helix</keyword>
<protein>
    <submittedName>
        <fullName evidence="2">Uncharacterized protein</fullName>
    </submittedName>
</protein>